<evidence type="ECO:0000313" key="2">
    <source>
        <dbReference type="EMBL" id="EJK50679.1"/>
    </source>
</evidence>
<evidence type="ECO:0000313" key="3">
    <source>
        <dbReference type="Proteomes" id="UP000266841"/>
    </source>
</evidence>
<accession>K0REP8</accession>
<comment type="caution">
    <text evidence="2">The sequence shown here is derived from an EMBL/GenBank/DDBJ whole genome shotgun (WGS) entry which is preliminary data.</text>
</comment>
<dbReference type="AlphaFoldDB" id="K0REP8"/>
<dbReference type="Proteomes" id="UP000266841">
    <property type="component" value="Unassembled WGS sequence"/>
</dbReference>
<name>K0REP8_THAOC</name>
<evidence type="ECO:0000256" key="1">
    <source>
        <dbReference type="SAM" id="MobiDB-lite"/>
    </source>
</evidence>
<feature type="region of interest" description="Disordered" evidence="1">
    <location>
        <begin position="143"/>
        <end position="169"/>
    </location>
</feature>
<reference evidence="2 3" key="1">
    <citation type="journal article" date="2012" name="Genome Biol.">
        <title>Genome and low-iron response of an oceanic diatom adapted to chronic iron limitation.</title>
        <authorList>
            <person name="Lommer M."/>
            <person name="Specht M."/>
            <person name="Roy A.S."/>
            <person name="Kraemer L."/>
            <person name="Andreson R."/>
            <person name="Gutowska M.A."/>
            <person name="Wolf J."/>
            <person name="Bergner S.V."/>
            <person name="Schilhabel M.B."/>
            <person name="Klostermeier U.C."/>
            <person name="Beiko R.G."/>
            <person name="Rosenstiel P."/>
            <person name="Hippler M."/>
            <person name="Laroche J."/>
        </authorList>
    </citation>
    <scope>NUCLEOTIDE SEQUENCE [LARGE SCALE GENOMIC DNA]</scope>
    <source>
        <strain evidence="2 3">CCMP1005</strain>
    </source>
</reference>
<keyword evidence="3" id="KW-1185">Reference proteome</keyword>
<sequence>MLRPNGVVDLIWSNRIPKSDEFELSNANVERDHRIVGGRSPTRLPLEFDSTCITVTDIREMPIIEVGTPQTDVRTEEETREDGTRIVKTITTETYPDGRQCAKTQTRTITTKVEEEEIIYRPFRNLAPYFCCCFVPFGGEKKDDAVSAENKPGDTLAKDASGEQTSLEE</sequence>
<dbReference type="EMBL" id="AGNL01043198">
    <property type="protein sequence ID" value="EJK50679.1"/>
    <property type="molecule type" value="Genomic_DNA"/>
</dbReference>
<protein>
    <submittedName>
        <fullName evidence="2">Uncharacterized protein</fullName>
    </submittedName>
</protein>
<gene>
    <name evidence="2" type="ORF">THAOC_30280</name>
</gene>
<organism evidence="2 3">
    <name type="scientific">Thalassiosira oceanica</name>
    <name type="common">Marine diatom</name>
    <dbReference type="NCBI Taxonomy" id="159749"/>
    <lineage>
        <taxon>Eukaryota</taxon>
        <taxon>Sar</taxon>
        <taxon>Stramenopiles</taxon>
        <taxon>Ochrophyta</taxon>
        <taxon>Bacillariophyta</taxon>
        <taxon>Coscinodiscophyceae</taxon>
        <taxon>Thalassiosirophycidae</taxon>
        <taxon>Thalassiosirales</taxon>
        <taxon>Thalassiosiraceae</taxon>
        <taxon>Thalassiosira</taxon>
    </lineage>
</organism>
<proteinExistence type="predicted"/>